<evidence type="ECO:0000313" key="4">
    <source>
        <dbReference type="Proteomes" id="UP001597419"/>
    </source>
</evidence>
<organism evidence="3 4">
    <name type="scientific">Amycolatopsis samaneae</name>
    <dbReference type="NCBI Taxonomy" id="664691"/>
    <lineage>
        <taxon>Bacteria</taxon>
        <taxon>Bacillati</taxon>
        <taxon>Actinomycetota</taxon>
        <taxon>Actinomycetes</taxon>
        <taxon>Pseudonocardiales</taxon>
        <taxon>Pseudonocardiaceae</taxon>
        <taxon>Amycolatopsis</taxon>
    </lineage>
</organism>
<accession>A0ABW5GDG1</accession>
<dbReference type="EMBL" id="JBHUKU010000001">
    <property type="protein sequence ID" value="MFD2457129.1"/>
    <property type="molecule type" value="Genomic_DNA"/>
</dbReference>
<feature type="compositionally biased region" description="Basic and acidic residues" evidence="1">
    <location>
        <begin position="207"/>
        <end position="219"/>
    </location>
</feature>
<gene>
    <name evidence="3" type="ORF">ACFSYJ_00895</name>
</gene>
<dbReference type="InterPro" id="IPR036390">
    <property type="entry name" value="WH_DNA-bd_sf"/>
</dbReference>
<proteinExistence type="predicted"/>
<dbReference type="RefSeq" id="WP_345402214.1">
    <property type="nucleotide sequence ID" value="NZ_BAABHG010000013.1"/>
</dbReference>
<protein>
    <submittedName>
        <fullName evidence="3">PadR family transcriptional regulator</fullName>
    </submittedName>
</protein>
<feature type="region of interest" description="Disordered" evidence="1">
    <location>
        <begin position="196"/>
        <end position="219"/>
    </location>
</feature>
<keyword evidence="4" id="KW-1185">Reference proteome</keyword>
<evidence type="ECO:0000313" key="3">
    <source>
        <dbReference type="EMBL" id="MFD2457129.1"/>
    </source>
</evidence>
<reference evidence="4" key="1">
    <citation type="journal article" date="2019" name="Int. J. Syst. Evol. Microbiol.">
        <title>The Global Catalogue of Microorganisms (GCM) 10K type strain sequencing project: providing services to taxonomists for standard genome sequencing and annotation.</title>
        <authorList>
            <consortium name="The Broad Institute Genomics Platform"/>
            <consortium name="The Broad Institute Genome Sequencing Center for Infectious Disease"/>
            <person name="Wu L."/>
            <person name="Ma J."/>
        </authorList>
    </citation>
    <scope>NUCLEOTIDE SEQUENCE [LARGE SCALE GENOMIC DNA]</scope>
    <source>
        <strain evidence="4">CGMCC 4.7643</strain>
    </source>
</reference>
<dbReference type="SUPFAM" id="SSF46785">
    <property type="entry name" value="Winged helix' DNA-binding domain"/>
    <property type="match status" value="1"/>
</dbReference>
<comment type="caution">
    <text evidence="3">The sequence shown here is derived from an EMBL/GenBank/DDBJ whole genome shotgun (WGS) entry which is preliminary data.</text>
</comment>
<dbReference type="InterPro" id="IPR005149">
    <property type="entry name" value="Tscrpt_reg_PadR_N"/>
</dbReference>
<dbReference type="Gene3D" id="1.10.10.10">
    <property type="entry name" value="Winged helix-like DNA-binding domain superfamily/Winged helix DNA-binding domain"/>
    <property type="match status" value="1"/>
</dbReference>
<evidence type="ECO:0000256" key="1">
    <source>
        <dbReference type="SAM" id="MobiDB-lite"/>
    </source>
</evidence>
<dbReference type="PANTHER" id="PTHR43252">
    <property type="entry name" value="TRANSCRIPTIONAL REGULATOR YQJI"/>
    <property type="match status" value="1"/>
</dbReference>
<name>A0ABW5GDG1_9PSEU</name>
<evidence type="ECO:0000259" key="2">
    <source>
        <dbReference type="Pfam" id="PF03551"/>
    </source>
</evidence>
<dbReference type="InterPro" id="IPR036388">
    <property type="entry name" value="WH-like_DNA-bd_sf"/>
</dbReference>
<dbReference type="PANTHER" id="PTHR43252:SF2">
    <property type="entry name" value="TRANSCRIPTION REGULATOR, PADR-LIKE FAMILY"/>
    <property type="match status" value="1"/>
</dbReference>
<feature type="domain" description="Transcription regulator PadR N-terminal" evidence="2">
    <location>
        <begin position="15"/>
        <end position="89"/>
    </location>
</feature>
<dbReference type="Proteomes" id="UP001597419">
    <property type="component" value="Unassembled WGS sequence"/>
</dbReference>
<dbReference type="Pfam" id="PF03551">
    <property type="entry name" value="PadR"/>
    <property type="match status" value="1"/>
</dbReference>
<sequence length="219" mass="24781">MVSRHRGNPLALAALTCLYERPMHPYEVATTLRQRNKHESVRLNYGSLYSVFTSLERRGLIVASGVSREGRLPERTSYELTDAGRAEIHDWLAELVGTPVKEYPNFEAALALLVALPPEEALTLLRDRAARLDVTIAQAGAAREVYRDQRVPRLLWIESEFHATLLDAELAYVRRLIGEIESGELDGVQWWRTLHAHDGPVTPPVPDRPDEKPEQRSET</sequence>